<keyword evidence="2" id="KW-1185">Reference proteome</keyword>
<accession>A0ABV2N7V7</accession>
<dbReference type="Proteomes" id="UP001549076">
    <property type="component" value="Unassembled WGS sequence"/>
</dbReference>
<organism evidence="1 2">
    <name type="scientific">Aquamicrobium terrae</name>
    <dbReference type="NCBI Taxonomy" id="1324945"/>
    <lineage>
        <taxon>Bacteria</taxon>
        <taxon>Pseudomonadati</taxon>
        <taxon>Pseudomonadota</taxon>
        <taxon>Alphaproteobacteria</taxon>
        <taxon>Hyphomicrobiales</taxon>
        <taxon>Phyllobacteriaceae</taxon>
        <taxon>Aquamicrobium</taxon>
    </lineage>
</organism>
<dbReference type="EMBL" id="JBEPML010000033">
    <property type="protein sequence ID" value="MET3794906.1"/>
    <property type="molecule type" value="Genomic_DNA"/>
</dbReference>
<sequence>MPDDKIEIESITTPGRTERVNRAKYMAMRDALLAVLPGEVPGLTVADAKAALLPRLPEALFPQGSTAGWWLKAVQLDLEAKGVIRRAPRKPVHLYRTG</sequence>
<proteinExistence type="predicted"/>
<dbReference type="Pfam" id="PF22278">
    <property type="entry name" value="DUF6958"/>
    <property type="match status" value="1"/>
</dbReference>
<gene>
    <name evidence="1" type="ORF">ABID37_005146</name>
</gene>
<name>A0ABV2N7V7_9HYPH</name>
<dbReference type="RefSeq" id="WP_354199809.1">
    <property type="nucleotide sequence ID" value="NZ_JBEPML010000033.1"/>
</dbReference>
<evidence type="ECO:0008006" key="3">
    <source>
        <dbReference type="Google" id="ProtNLM"/>
    </source>
</evidence>
<dbReference type="InterPro" id="IPR054233">
    <property type="entry name" value="DUF6958"/>
</dbReference>
<reference evidence="1 2" key="1">
    <citation type="submission" date="2024-06" db="EMBL/GenBank/DDBJ databases">
        <title>Genomic Encyclopedia of Type Strains, Phase IV (KMG-IV): sequencing the most valuable type-strain genomes for metagenomic binning, comparative biology and taxonomic classification.</title>
        <authorList>
            <person name="Goeker M."/>
        </authorList>
    </citation>
    <scope>NUCLEOTIDE SEQUENCE [LARGE SCALE GENOMIC DNA]</scope>
    <source>
        <strain evidence="1 2">DSM 27865</strain>
    </source>
</reference>
<protein>
    <recommendedName>
        <fullName evidence="3">DUF3253 domain-containing protein</fullName>
    </recommendedName>
</protein>
<evidence type="ECO:0000313" key="1">
    <source>
        <dbReference type="EMBL" id="MET3794906.1"/>
    </source>
</evidence>
<evidence type="ECO:0000313" key="2">
    <source>
        <dbReference type="Proteomes" id="UP001549076"/>
    </source>
</evidence>
<comment type="caution">
    <text evidence="1">The sequence shown here is derived from an EMBL/GenBank/DDBJ whole genome shotgun (WGS) entry which is preliminary data.</text>
</comment>